<evidence type="ECO:0000313" key="2">
    <source>
        <dbReference type="Proteomes" id="UP000507470"/>
    </source>
</evidence>
<protein>
    <submittedName>
        <fullName evidence="1">Uncharacterized protein</fullName>
    </submittedName>
</protein>
<dbReference type="OrthoDB" id="6128564at2759"/>
<accession>A0A6J8CF98</accession>
<evidence type="ECO:0000313" key="1">
    <source>
        <dbReference type="EMBL" id="CAC5393909.1"/>
    </source>
</evidence>
<dbReference type="AlphaFoldDB" id="A0A6J8CF98"/>
<proteinExistence type="predicted"/>
<reference evidence="1 2" key="1">
    <citation type="submission" date="2020-06" db="EMBL/GenBank/DDBJ databases">
        <authorList>
            <person name="Li R."/>
            <person name="Bekaert M."/>
        </authorList>
    </citation>
    <scope>NUCLEOTIDE SEQUENCE [LARGE SCALE GENOMIC DNA]</scope>
    <source>
        <strain evidence="2">wild</strain>
    </source>
</reference>
<keyword evidence="2" id="KW-1185">Reference proteome</keyword>
<gene>
    <name evidence="1" type="ORF">MCOR_28721</name>
</gene>
<name>A0A6J8CF98_MYTCO</name>
<dbReference type="Proteomes" id="UP000507470">
    <property type="component" value="Unassembled WGS sequence"/>
</dbReference>
<sequence>MDSDTESNNEKLDDEILNIDNIEDGNETINAQRDFSDGKTLKIAKNDTPPGDDIVAGESENEIKFEECHSDDESTFVGDEKVTVKGANANESSVYSNGENDTSKFISAKMARKIKNKNRGDLKGDLVSRKFSIELLKDTFWDDAYVDGVKHLYEGDIYYNNSSHGRRDVTVLVNNYLKNKIKYKYKDSDGRFIHITYVEDGQLFNTISLYAPNVIAERFIF</sequence>
<dbReference type="InterPro" id="IPR036691">
    <property type="entry name" value="Endo/exonu/phosph_ase_sf"/>
</dbReference>
<dbReference type="EMBL" id="CACVKT020005231">
    <property type="protein sequence ID" value="CAC5393909.1"/>
    <property type="molecule type" value="Genomic_DNA"/>
</dbReference>
<organism evidence="1 2">
    <name type="scientific">Mytilus coruscus</name>
    <name type="common">Sea mussel</name>
    <dbReference type="NCBI Taxonomy" id="42192"/>
    <lineage>
        <taxon>Eukaryota</taxon>
        <taxon>Metazoa</taxon>
        <taxon>Spiralia</taxon>
        <taxon>Lophotrochozoa</taxon>
        <taxon>Mollusca</taxon>
        <taxon>Bivalvia</taxon>
        <taxon>Autobranchia</taxon>
        <taxon>Pteriomorphia</taxon>
        <taxon>Mytilida</taxon>
        <taxon>Mytiloidea</taxon>
        <taxon>Mytilidae</taxon>
        <taxon>Mytilinae</taxon>
        <taxon>Mytilus</taxon>
    </lineage>
</organism>
<dbReference type="Gene3D" id="3.60.10.10">
    <property type="entry name" value="Endonuclease/exonuclease/phosphatase"/>
    <property type="match status" value="1"/>
</dbReference>